<feature type="transmembrane region" description="Helical" evidence="1">
    <location>
        <begin position="82"/>
        <end position="101"/>
    </location>
</feature>
<keyword evidence="1" id="KW-1133">Transmembrane helix</keyword>
<gene>
    <name evidence="2" type="ORF">BpHYR1_044291</name>
</gene>
<proteinExistence type="predicted"/>
<sequence length="107" mass="12388">MLGTLIDDVFRKNSPKIVLCAIISSPIGQQRTGMHSTWQPEILQIPTYLKIELISFSSFCKAKNSFVPFAYSIRALIPTDNISLIIIYCMIFLIKINFWRFKTKERN</sequence>
<organism evidence="2 3">
    <name type="scientific">Brachionus plicatilis</name>
    <name type="common">Marine rotifer</name>
    <name type="synonym">Brachionus muelleri</name>
    <dbReference type="NCBI Taxonomy" id="10195"/>
    <lineage>
        <taxon>Eukaryota</taxon>
        <taxon>Metazoa</taxon>
        <taxon>Spiralia</taxon>
        <taxon>Gnathifera</taxon>
        <taxon>Rotifera</taxon>
        <taxon>Eurotatoria</taxon>
        <taxon>Monogononta</taxon>
        <taxon>Pseudotrocha</taxon>
        <taxon>Ploima</taxon>
        <taxon>Brachionidae</taxon>
        <taxon>Brachionus</taxon>
    </lineage>
</organism>
<keyword evidence="3" id="KW-1185">Reference proteome</keyword>
<evidence type="ECO:0000256" key="1">
    <source>
        <dbReference type="SAM" id="Phobius"/>
    </source>
</evidence>
<name>A0A3M7PEC4_BRAPC</name>
<accession>A0A3M7PEC4</accession>
<dbReference type="AlphaFoldDB" id="A0A3M7PEC4"/>
<evidence type="ECO:0000313" key="2">
    <source>
        <dbReference type="EMBL" id="RMZ97047.1"/>
    </source>
</evidence>
<keyword evidence="1" id="KW-0812">Transmembrane</keyword>
<reference evidence="2 3" key="1">
    <citation type="journal article" date="2018" name="Sci. Rep.">
        <title>Genomic signatures of local adaptation to the degree of environmental predictability in rotifers.</title>
        <authorList>
            <person name="Franch-Gras L."/>
            <person name="Hahn C."/>
            <person name="Garcia-Roger E.M."/>
            <person name="Carmona M.J."/>
            <person name="Serra M."/>
            <person name="Gomez A."/>
        </authorList>
    </citation>
    <scope>NUCLEOTIDE SEQUENCE [LARGE SCALE GENOMIC DNA]</scope>
    <source>
        <strain evidence="2">HYR1</strain>
    </source>
</reference>
<dbReference type="EMBL" id="REGN01011671">
    <property type="protein sequence ID" value="RMZ97047.1"/>
    <property type="molecule type" value="Genomic_DNA"/>
</dbReference>
<keyword evidence="1" id="KW-0472">Membrane</keyword>
<comment type="caution">
    <text evidence="2">The sequence shown here is derived from an EMBL/GenBank/DDBJ whole genome shotgun (WGS) entry which is preliminary data.</text>
</comment>
<evidence type="ECO:0000313" key="3">
    <source>
        <dbReference type="Proteomes" id="UP000276133"/>
    </source>
</evidence>
<dbReference type="Proteomes" id="UP000276133">
    <property type="component" value="Unassembled WGS sequence"/>
</dbReference>
<protein>
    <submittedName>
        <fullName evidence="2">Uncharacterized protein</fullName>
    </submittedName>
</protein>